<feature type="compositionally biased region" description="Acidic residues" evidence="1">
    <location>
        <begin position="9"/>
        <end position="18"/>
    </location>
</feature>
<dbReference type="Gene3D" id="3.20.20.370">
    <property type="entry name" value="Glycoside hydrolase/deacetylase"/>
    <property type="match status" value="1"/>
</dbReference>
<keyword evidence="4" id="KW-1185">Reference proteome</keyword>
<dbReference type="AlphaFoldDB" id="A0A2I0QYF6"/>
<dbReference type="CDD" id="cd10917">
    <property type="entry name" value="CE4_NodB_like_6s_7s"/>
    <property type="match status" value="1"/>
</dbReference>
<sequence length="293" mass="33340">MVACSSESEPSEDELLAEEQEKNENNESEKGEDNDDTTQDEPETDEDKSDEQESGSEENESTKEDDVSNEEDDSTEVVEENKEPQYQMTDHWSFKPINDAPSEVVLLTIDDAPDKYALQMAETLKELNAPAIFFVNGIFMESEEKKDIIRQIHEMGFPIGNHTYGHTNLSNISEEEQKEEILSLSKLIEEVTGEKPKYFRAPHGVNTDFAKQLVADEGMLLMNWSYGYDFTQGYMEKEALAEIMVETQHLLNGANLLMHDREWTKDALEDIVNGLRDKGFEMLNPALIEGPNQ</sequence>
<feature type="domain" description="NodB homology" evidence="2">
    <location>
        <begin position="103"/>
        <end position="283"/>
    </location>
</feature>
<protein>
    <submittedName>
        <fullName evidence="3">Polysaccharide deacetylase</fullName>
    </submittedName>
</protein>
<dbReference type="PANTHER" id="PTHR10587">
    <property type="entry name" value="GLYCOSYL TRANSFERASE-RELATED"/>
    <property type="match status" value="1"/>
</dbReference>
<dbReference type="InterPro" id="IPR011330">
    <property type="entry name" value="Glyco_hydro/deAcase_b/a-brl"/>
</dbReference>
<feature type="compositionally biased region" description="Acidic residues" evidence="1">
    <location>
        <begin position="67"/>
        <end position="78"/>
    </location>
</feature>
<feature type="compositionally biased region" description="Acidic residues" evidence="1">
    <location>
        <begin position="32"/>
        <end position="59"/>
    </location>
</feature>
<evidence type="ECO:0000313" key="3">
    <source>
        <dbReference type="EMBL" id="PKR79362.1"/>
    </source>
</evidence>
<dbReference type="Proteomes" id="UP000243524">
    <property type="component" value="Unassembled WGS sequence"/>
</dbReference>
<dbReference type="InterPro" id="IPR050248">
    <property type="entry name" value="Polysacc_deacetylase_ArnD"/>
</dbReference>
<dbReference type="PROSITE" id="PS51677">
    <property type="entry name" value="NODB"/>
    <property type="match status" value="1"/>
</dbReference>
<dbReference type="GO" id="GO:0005975">
    <property type="term" value="P:carbohydrate metabolic process"/>
    <property type="evidence" value="ECO:0007669"/>
    <property type="project" value="InterPro"/>
</dbReference>
<organism evidence="3 4">
    <name type="scientific">Halalkalibacillus sediminis</name>
    <dbReference type="NCBI Taxonomy" id="2018042"/>
    <lineage>
        <taxon>Bacteria</taxon>
        <taxon>Bacillati</taxon>
        <taxon>Bacillota</taxon>
        <taxon>Bacilli</taxon>
        <taxon>Bacillales</taxon>
        <taxon>Bacillaceae</taxon>
        <taxon>Halalkalibacillus</taxon>
    </lineage>
</organism>
<feature type="region of interest" description="Disordered" evidence="1">
    <location>
        <begin position="1"/>
        <end position="94"/>
    </location>
</feature>
<accession>A0A2I0QYF6</accession>
<dbReference type="OrthoDB" id="9806342at2"/>
<reference evidence="3 4" key="1">
    <citation type="submission" date="2017-06" db="EMBL/GenBank/DDBJ databases">
        <title>the draft geome sequence of Illustriluteabacillus marina B3227.</title>
        <authorList>
            <person name="He R.-H."/>
            <person name="Du Z.-J."/>
        </authorList>
    </citation>
    <scope>NUCLEOTIDE SEQUENCE [LARGE SCALE GENOMIC DNA]</scope>
    <source>
        <strain evidence="3 4">B3227</strain>
    </source>
</reference>
<name>A0A2I0QYF6_9BACI</name>
<dbReference type="InterPro" id="IPR002509">
    <property type="entry name" value="NODB_dom"/>
</dbReference>
<gene>
    <name evidence="3" type="ORF">CEY16_01630</name>
</gene>
<proteinExistence type="predicted"/>
<evidence type="ECO:0000313" key="4">
    <source>
        <dbReference type="Proteomes" id="UP000243524"/>
    </source>
</evidence>
<evidence type="ECO:0000259" key="2">
    <source>
        <dbReference type="PROSITE" id="PS51677"/>
    </source>
</evidence>
<dbReference type="EMBL" id="PJNH01000001">
    <property type="protein sequence ID" value="PKR79362.1"/>
    <property type="molecule type" value="Genomic_DNA"/>
</dbReference>
<evidence type="ECO:0000256" key="1">
    <source>
        <dbReference type="SAM" id="MobiDB-lite"/>
    </source>
</evidence>
<feature type="compositionally biased region" description="Basic and acidic residues" evidence="1">
    <location>
        <begin position="19"/>
        <end position="31"/>
    </location>
</feature>
<dbReference type="SUPFAM" id="SSF88713">
    <property type="entry name" value="Glycoside hydrolase/deacetylase"/>
    <property type="match status" value="1"/>
</dbReference>
<comment type="caution">
    <text evidence="3">The sequence shown here is derived from an EMBL/GenBank/DDBJ whole genome shotgun (WGS) entry which is preliminary data.</text>
</comment>
<dbReference type="GO" id="GO:0016810">
    <property type="term" value="F:hydrolase activity, acting on carbon-nitrogen (but not peptide) bonds"/>
    <property type="evidence" value="ECO:0007669"/>
    <property type="project" value="InterPro"/>
</dbReference>
<dbReference type="Pfam" id="PF01522">
    <property type="entry name" value="Polysacc_deac_1"/>
    <property type="match status" value="1"/>
</dbReference>